<dbReference type="GO" id="GO:0043709">
    <property type="term" value="P:cell adhesion involved in single-species biofilm formation"/>
    <property type="evidence" value="ECO:0007669"/>
    <property type="project" value="TreeGrafter"/>
</dbReference>
<name>A0A451G570_9GAMM</name>
<feature type="domain" description="GGDEF" evidence="4">
    <location>
        <begin position="146"/>
        <end position="275"/>
    </location>
</feature>
<evidence type="ECO:0000313" key="5">
    <source>
        <dbReference type="EMBL" id="QAB14646.1"/>
    </source>
</evidence>
<proteinExistence type="predicted"/>
<evidence type="ECO:0000256" key="3">
    <source>
        <dbReference type="ARBA" id="ARBA00034247"/>
    </source>
</evidence>
<dbReference type="EC" id="2.7.7.65" evidence="2"/>
<dbReference type="Pfam" id="PF00990">
    <property type="entry name" value="GGDEF"/>
    <property type="match status" value="1"/>
</dbReference>
<dbReference type="GO" id="GO:1902201">
    <property type="term" value="P:negative regulation of bacterial-type flagellum-dependent cell motility"/>
    <property type="evidence" value="ECO:0007669"/>
    <property type="project" value="TreeGrafter"/>
</dbReference>
<keyword evidence="6" id="KW-1185">Reference proteome</keyword>
<protein>
    <recommendedName>
        <fullName evidence="2">diguanylate cyclase</fullName>
        <ecNumber evidence="2">2.7.7.65</ecNumber>
    </recommendedName>
</protein>
<dbReference type="PANTHER" id="PTHR45138:SF9">
    <property type="entry name" value="DIGUANYLATE CYCLASE DGCM-RELATED"/>
    <property type="match status" value="1"/>
</dbReference>
<evidence type="ECO:0000259" key="4">
    <source>
        <dbReference type="PROSITE" id="PS50887"/>
    </source>
</evidence>
<dbReference type="NCBIfam" id="TIGR00254">
    <property type="entry name" value="GGDEF"/>
    <property type="match status" value="1"/>
</dbReference>
<dbReference type="InterPro" id="IPR029787">
    <property type="entry name" value="Nucleotide_cyclase"/>
</dbReference>
<dbReference type="SMART" id="SM00267">
    <property type="entry name" value="GGDEF"/>
    <property type="match status" value="1"/>
</dbReference>
<dbReference type="Proteomes" id="UP000285478">
    <property type="component" value="Chromosome"/>
</dbReference>
<organism evidence="5 6">
    <name type="scientific">Hydrogenovibrio thermophilus</name>
    <dbReference type="NCBI Taxonomy" id="265883"/>
    <lineage>
        <taxon>Bacteria</taxon>
        <taxon>Pseudomonadati</taxon>
        <taxon>Pseudomonadota</taxon>
        <taxon>Gammaproteobacteria</taxon>
        <taxon>Thiotrichales</taxon>
        <taxon>Piscirickettsiaceae</taxon>
        <taxon>Hydrogenovibrio</taxon>
    </lineage>
</organism>
<reference evidence="5 6" key="1">
    <citation type="journal article" date="2018" name="Environ. Microbiol.">
        <title>Genomes of ubiquitous marine and hypersaline Hydrogenovibrio, Thiomicrorhabdus and Thiomicrospira spp. encode a diversity of mechanisms to sustain chemolithoautotrophy in heterogeneous environments.</title>
        <authorList>
            <person name="Scott K.M."/>
            <person name="Williams J."/>
            <person name="Porter C.M.B."/>
            <person name="Russel S."/>
            <person name="Harmer T.L."/>
            <person name="Paul J.H."/>
            <person name="Antonen K.M."/>
            <person name="Bridges M.K."/>
            <person name="Camper G.J."/>
            <person name="Campla C.K."/>
            <person name="Casella L.G."/>
            <person name="Chase E."/>
            <person name="Conrad J.W."/>
            <person name="Cruz M.C."/>
            <person name="Dunlap D.S."/>
            <person name="Duran L."/>
            <person name="Fahsbender E.M."/>
            <person name="Goldsmith D.B."/>
            <person name="Keeley R.F."/>
            <person name="Kondoff M.R."/>
            <person name="Kussy B.I."/>
            <person name="Lane M.K."/>
            <person name="Lawler S."/>
            <person name="Leigh B.A."/>
            <person name="Lewis C."/>
            <person name="Lostal L.M."/>
            <person name="Marking D."/>
            <person name="Mancera P.A."/>
            <person name="McClenthan E.C."/>
            <person name="McIntyre E.A."/>
            <person name="Mine J.A."/>
            <person name="Modi S."/>
            <person name="Moore B.D."/>
            <person name="Morgan W.A."/>
            <person name="Nelson K.M."/>
            <person name="Nguyen K.N."/>
            <person name="Ogburn N."/>
            <person name="Parrino D.G."/>
            <person name="Pedapudi A.D."/>
            <person name="Pelham R.P."/>
            <person name="Preece A.M."/>
            <person name="Rampersad E.A."/>
            <person name="Richardson J.C."/>
            <person name="Rodgers C.M."/>
            <person name="Schaffer B.L."/>
            <person name="Sheridan N.E."/>
            <person name="Solone M.R."/>
            <person name="Staley Z.R."/>
            <person name="Tabuchi M."/>
            <person name="Waide R.J."/>
            <person name="Wanjugi P.W."/>
            <person name="Young S."/>
            <person name="Clum A."/>
            <person name="Daum C."/>
            <person name="Huntemann M."/>
            <person name="Ivanova N."/>
            <person name="Kyrpides N."/>
            <person name="Mikhailova N."/>
            <person name="Palaniappan K."/>
            <person name="Pillay M."/>
            <person name="Reddy T.B.K."/>
            <person name="Shapiro N."/>
            <person name="Stamatis D."/>
            <person name="Varghese N."/>
            <person name="Woyke T."/>
            <person name="Boden R."/>
            <person name="Freyermuth S.K."/>
            <person name="Kerfeld C.A."/>
        </authorList>
    </citation>
    <scope>NUCLEOTIDE SEQUENCE [LARGE SCALE GENOMIC DNA]</scope>
    <source>
        <strain evidence="5 6">JR-2</strain>
    </source>
</reference>
<dbReference type="InterPro" id="IPR000160">
    <property type="entry name" value="GGDEF_dom"/>
</dbReference>
<evidence type="ECO:0000256" key="1">
    <source>
        <dbReference type="ARBA" id="ARBA00001946"/>
    </source>
</evidence>
<dbReference type="InterPro" id="IPR050469">
    <property type="entry name" value="Diguanylate_Cyclase"/>
</dbReference>
<sequence length="282" mass="32950">MIHHISRLHYDSLAGQVEAARNVVASHVNWLASRSVCLNVDELRTYSTHVPFDEWYDSLAQLGLSRTEEYRKLGELRDRMMRHHAELESAVQDGQWHQRFFLLHQHFFDLLTEFCQNFHMVFNMYDYLTHLPNRKLFDLMVDKGHMKGALVMADVDHFKRINDQHGHDMGDQVLEQISRFFLNELKSGEVIARYGGEEFIFYFPAMAPDCAQDKIERIREGVQTLDFGDCRQTCSFGISQVDGECVPYKQALCRADKALYHAKNTGRNRTVVYEVEWGNRPV</sequence>
<dbReference type="SUPFAM" id="SSF55073">
    <property type="entry name" value="Nucleotide cyclase"/>
    <property type="match status" value="1"/>
</dbReference>
<dbReference type="PANTHER" id="PTHR45138">
    <property type="entry name" value="REGULATORY COMPONENTS OF SENSORY TRANSDUCTION SYSTEM"/>
    <property type="match status" value="1"/>
</dbReference>
<dbReference type="EMBL" id="CP035033">
    <property type="protein sequence ID" value="QAB14646.1"/>
    <property type="molecule type" value="Genomic_DNA"/>
</dbReference>
<accession>A0A451G570</accession>
<dbReference type="PROSITE" id="PS50887">
    <property type="entry name" value="GGDEF"/>
    <property type="match status" value="1"/>
</dbReference>
<comment type="catalytic activity">
    <reaction evidence="3">
        <text>2 GTP = 3',3'-c-di-GMP + 2 diphosphate</text>
        <dbReference type="Rhea" id="RHEA:24898"/>
        <dbReference type="ChEBI" id="CHEBI:33019"/>
        <dbReference type="ChEBI" id="CHEBI:37565"/>
        <dbReference type="ChEBI" id="CHEBI:58805"/>
        <dbReference type="EC" id="2.7.7.65"/>
    </reaction>
</comment>
<dbReference type="RefSeq" id="WP_128384373.1">
    <property type="nucleotide sequence ID" value="NZ_CP035033.1"/>
</dbReference>
<dbReference type="GO" id="GO:0005886">
    <property type="term" value="C:plasma membrane"/>
    <property type="evidence" value="ECO:0007669"/>
    <property type="project" value="TreeGrafter"/>
</dbReference>
<dbReference type="KEGG" id="htr:EPV75_02670"/>
<dbReference type="InterPro" id="IPR043128">
    <property type="entry name" value="Rev_trsase/Diguanyl_cyclase"/>
</dbReference>
<evidence type="ECO:0000256" key="2">
    <source>
        <dbReference type="ARBA" id="ARBA00012528"/>
    </source>
</evidence>
<comment type="cofactor">
    <cofactor evidence="1">
        <name>Mg(2+)</name>
        <dbReference type="ChEBI" id="CHEBI:18420"/>
    </cofactor>
</comment>
<dbReference type="GO" id="GO:0052621">
    <property type="term" value="F:diguanylate cyclase activity"/>
    <property type="evidence" value="ECO:0007669"/>
    <property type="project" value="UniProtKB-EC"/>
</dbReference>
<dbReference type="FunFam" id="3.30.70.270:FF:000001">
    <property type="entry name" value="Diguanylate cyclase domain protein"/>
    <property type="match status" value="1"/>
</dbReference>
<dbReference type="CDD" id="cd01949">
    <property type="entry name" value="GGDEF"/>
    <property type="match status" value="1"/>
</dbReference>
<evidence type="ECO:0000313" key="6">
    <source>
        <dbReference type="Proteomes" id="UP000285478"/>
    </source>
</evidence>
<gene>
    <name evidence="5" type="ORF">EPV75_02670</name>
</gene>
<dbReference type="AlphaFoldDB" id="A0A451G570"/>
<dbReference type="Gene3D" id="3.30.70.270">
    <property type="match status" value="1"/>
</dbReference>